<dbReference type="Pfam" id="PF00313">
    <property type="entry name" value="CSD"/>
    <property type="match status" value="1"/>
</dbReference>
<evidence type="ECO:0000313" key="5">
    <source>
        <dbReference type="Proteomes" id="UP001348641"/>
    </source>
</evidence>
<reference evidence="4 5" key="1">
    <citation type="submission" date="2023-07" db="EMBL/GenBank/DDBJ databases">
        <authorList>
            <person name="Girao M."/>
            <person name="Carvalho M.F."/>
        </authorList>
    </citation>
    <scope>NUCLEOTIDE SEQUENCE [LARGE SCALE GENOMIC DNA]</scope>
    <source>
        <strain evidence="4 5">66/93</strain>
    </source>
</reference>
<comment type="caution">
    <text evidence="4">The sequence shown here is derived from an EMBL/GenBank/DDBJ whole genome shotgun (WGS) entry which is preliminary data.</text>
</comment>
<proteinExistence type="predicted"/>
<dbReference type="InterPro" id="IPR050181">
    <property type="entry name" value="Cold_shock_domain"/>
</dbReference>
<comment type="subcellular location">
    <subcellularLocation>
        <location evidence="1">Cytoplasm</location>
    </subcellularLocation>
</comment>
<dbReference type="Proteomes" id="UP001348641">
    <property type="component" value="Unassembled WGS sequence"/>
</dbReference>
<dbReference type="PRINTS" id="PR00050">
    <property type="entry name" value="COLDSHOCK"/>
</dbReference>
<sequence>MSERQTGTVKWFSEEKGYGFVTPDSGDPDLFVHFRAIESSGFKSLNDGQKVSFEAVQGQKGMQADKVRVEAE</sequence>
<accession>A0ABU7KLJ5</accession>
<dbReference type="InterPro" id="IPR002059">
    <property type="entry name" value="CSP_DNA-bd"/>
</dbReference>
<dbReference type="SUPFAM" id="SSF50249">
    <property type="entry name" value="Nucleic acid-binding proteins"/>
    <property type="match status" value="1"/>
</dbReference>
<dbReference type="CDD" id="cd04458">
    <property type="entry name" value="CSP_CDS"/>
    <property type="match status" value="1"/>
</dbReference>
<dbReference type="InterPro" id="IPR012156">
    <property type="entry name" value="Cold_shock_CspA"/>
</dbReference>
<evidence type="ECO:0000259" key="3">
    <source>
        <dbReference type="PROSITE" id="PS51857"/>
    </source>
</evidence>
<dbReference type="PIRSF" id="PIRSF002599">
    <property type="entry name" value="Cold_shock_A"/>
    <property type="match status" value="1"/>
</dbReference>
<evidence type="ECO:0000256" key="1">
    <source>
        <dbReference type="ARBA" id="ARBA00004496"/>
    </source>
</evidence>
<dbReference type="InterPro" id="IPR011129">
    <property type="entry name" value="CSD"/>
</dbReference>
<dbReference type="SMART" id="SM00357">
    <property type="entry name" value="CSP"/>
    <property type="match status" value="1"/>
</dbReference>
<dbReference type="InterPro" id="IPR012340">
    <property type="entry name" value="NA-bd_OB-fold"/>
</dbReference>
<dbReference type="RefSeq" id="WP_330157410.1">
    <property type="nucleotide sequence ID" value="NZ_BAAAJA010000028.1"/>
</dbReference>
<evidence type="ECO:0000256" key="2">
    <source>
        <dbReference type="ARBA" id="ARBA00022490"/>
    </source>
</evidence>
<dbReference type="EMBL" id="JAUUCC010000011">
    <property type="protein sequence ID" value="MEE2050168.1"/>
    <property type="molecule type" value="Genomic_DNA"/>
</dbReference>
<organism evidence="4 5">
    <name type="scientific">Nocardiopsis tropica</name>
    <dbReference type="NCBI Taxonomy" id="109330"/>
    <lineage>
        <taxon>Bacteria</taxon>
        <taxon>Bacillati</taxon>
        <taxon>Actinomycetota</taxon>
        <taxon>Actinomycetes</taxon>
        <taxon>Streptosporangiales</taxon>
        <taxon>Nocardiopsidaceae</taxon>
        <taxon>Nocardiopsis</taxon>
    </lineage>
</organism>
<feature type="domain" description="CSD" evidence="3">
    <location>
        <begin position="4"/>
        <end position="69"/>
    </location>
</feature>
<dbReference type="PROSITE" id="PS51857">
    <property type="entry name" value="CSD_2"/>
    <property type="match status" value="1"/>
</dbReference>
<gene>
    <name evidence="4" type="ORF">Q8A49_06640</name>
</gene>
<protein>
    <submittedName>
        <fullName evidence="4">Cold-shock protein</fullName>
    </submittedName>
</protein>
<dbReference type="PANTHER" id="PTHR11544">
    <property type="entry name" value="COLD SHOCK DOMAIN CONTAINING PROTEINS"/>
    <property type="match status" value="1"/>
</dbReference>
<dbReference type="Gene3D" id="2.40.50.140">
    <property type="entry name" value="Nucleic acid-binding proteins"/>
    <property type="match status" value="1"/>
</dbReference>
<keyword evidence="2" id="KW-0963">Cytoplasm</keyword>
<name>A0ABU7KLJ5_9ACTN</name>
<evidence type="ECO:0000313" key="4">
    <source>
        <dbReference type="EMBL" id="MEE2050168.1"/>
    </source>
</evidence>